<dbReference type="RefSeq" id="WP_131498259.1">
    <property type="nucleotide sequence ID" value="NZ_SJKC01000003.1"/>
</dbReference>
<dbReference type="Proteomes" id="UP000294225">
    <property type="component" value="Unassembled WGS sequence"/>
</dbReference>
<gene>
    <name evidence="2" type="ORF">E0H92_27775</name>
</gene>
<dbReference type="InterPro" id="IPR052019">
    <property type="entry name" value="F420H2_bilvrd_red/Heme_oxyg"/>
</dbReference>
<reference evidence="2 3" key="1">
    <citation type="submission" date="2019-02" db="EMBL/GenBank/DDBJ databases">
        <title>Kribbella capetownensis sp. nov. and Kribbella speibonae sp. nov., isolated from soil.</title>
        <authorList>
            <person name="Curtis S.M."/>
            <person name="Norton I."/>
            <person name="Everest G.J."/>
            <person name="Meyers P.R."/>
        </authorList>
    </citation>
    <scope>NUCLEOTIDE SEQUENCE [LARGE SCALE GENOMIC DNA]</scope>
    <source>
        <strain evidence="2 3">YM55</strain>
    </source>
</reference>
<keyword evidence="1" id="KW-0560">Oxidoreductase</keyword>
<dbReference type="GO" id="GO:0016627">
    <property type="term" value="F:oxidoreductase activity, acting on the CH-CH group of donors"/>
    <property type="evidence" value="ECO:0007669"/>
    <property type="project" value="TreeGrafter"/>
</dbReference>
<dbReference type="PANTHER" id="PTHR35176:SF6">
    <property type="entry name" value="HEME OXYGENASE HI_0854-RELATED"/>
    <property type="match status" value="1"/>
</dbReference>
<evidence type="ECO:0000256" key="1">
    <source>
        <dbReference type="ARBA" id="ARBA00023002"/>
    </source>
</evidence>
<accession>A0A4R0IV61</accession>
<dbReference type="PANTHER" id="PTHR35176">
    <property type="entry name" value="HEME OXYGENASE HI_0854-RELATED"/>
    <property type="match status" value="1"/>
</dbReference>
<dbReference type="InterPro" id="IPR024747">
    <property type="entry name" value="Pyridox_Oxase-rel"/>
</dbReference>
<name>A0A4R0IV61_9ACTN</name>
<dbReference type="SUPFAM" id="SSF50475">
    <property type="entry name" value="FMN-binding split barrel"/>
    <property type="match status" value="1"/>
</dbReference>
<sequence>MPSLVMTLEERQAFLAESHIGVLAVERAGRSPLAVPVWYDYEPGGEVVIWIARGSVKHRSISQAGRFSFLVQQEEPPYKYVTAEGPAVIDTEPPARAQVLKIVRRYESEDEAAAYLDSAPEDAAMILVRMRPQKWLSTDYSKEAAAES</sequence>
<dbReference type="Pfam" id="PF12900">
    <property type="entry name" value="Pyridox_ox_2"/>
    <property type="match status" value="1"/>
</dbReference>
<protein>
    <submittedName>
        <fullName evidence="2">Pyridoxamine 5'-phosphate oxidase</fullName>
    </submittedName>
</protein>
<evidence type="ECO:0000313" key="3">
    <source>
        <dbReference type="Proteomes" id="UP000294225"/>
    </source>
</evidence>
<dbReference type="GO" id="GO:0005829">
    <property type="term" value="C:cytosol"/>
    <property type="evidence" value="ECO:0007669"/>
    <property type="project" value="TreeGrafter"/>
</dbReference>
<dbReference type="InterPro" id="IPR012349">
    <property type="entry name" value="Split_barrel_FMN-bd"/>
</dbReference>
<comment type="caution">
    <text evidence="2">The sequence shown here is derived from an EMBL/GenBank/DDBJ whole genome shotgun (WGS) entry which is preliminary data.</text>
</comment>
<dbReference type="AlphaFoldDB" id="A0A4R0IV61"/>
<evidence type="ECO:0000313" key="2">
    <source>
        <dbReference type="EMBL" id="TCC36434.1"/>
    </source>
</evidence>
<organism evidence="2 3">
    <name type="scientific">Kribbella speibonae</name>
    <dbReference type="NCBI Taxonomy" id="1572660"/>
    <lineage>
        <taxon>Bacteria</taxon>
        <taxon>Bacillati</taxon>
        <taxon>Actinomycetota</taxon>
        <taxon>Actinomycetes</taxon>
        <taxon>Propionibacteriales</taxon>
        <taxon>Kribbellaceae</taxon>
        <taxon>Kribbella</taxon>
    </lineage>
</organism>
<proteinExistence type="predicted"/>
<dbReference type="Gene3D" id="2.30.110.10">
    <property type="entry name" value="Electron Transport, Fmn-binding Protein, Chain A"/>
    <property type="match status" value="1"/>
</dbReference>
<dbReference type="GO" id="GO:0070967">
    <property type="term" value="F:coenzyme F420 binding"/>
    <property type="evidence" value="ECO:0007669"/>
    <property type="project" value="TreeGrafter"/>
</dbReference>
<dbReference type="EMBL" id="SJKC01000003">
    <property type="protein sequence ID" value="TCC36434.1"/>
    <property type="molecule type" value="Genomic_DNA"/>
</dbReference>